<dbReference type="EMBL" id="MK994515">
    <property type="protein sequence ID" value="QDB71107.1"/>
    <property type="molecule type" value="Genomic_DNA"/>
</dbReference>
<keyword evidence="2" id="KW-1185">Reference proteome</keyword>
<gene>
    <name evidence="1" type="ORF">CPT_Moabite_075</name>
</gene>
<evidence type="ECO:0000313" key="2">
    <source>
        <dbReference type="Proteomes" id="UP000319063"/>
    </source>
</evidence>
<protein>
    <submittedName>
        <fullName evidence="1">Uncharacterized protein</fullName>
    </submittedName>
</protein>
<organism evidence="1 2">
    <name type="scientific">Serratia phage Moabite</name>
    <dbReference type="NCBI Taxonomy" id="2587814"/>
    <lineage>
        <taxon>Viruses</taxon>
        <taxon>Duplodnaviria</taxon>
        <taxon>Heunggongvirae</taxon>
        <taxon>Uroviricota</taxon>
        <taxon>Caudoviricetes</taxon>
        <taxon>Chimalliviridae</taxon>
        <taxon>Moabitevirus</taxon>
        <taxon>Moabitevirus moabite</taxon>
    </lineage>
</organism>
<reference evidence="2" key="1">
    <citation type="submission" date="2019-05" db="EMBL/GenBank/DDBJ databases">
        <title>Complete Genome Sequence of Serratia marcescens Myophage Moabite.</title>
        <authorList>
            <person name="Price L."/>
            <person name="Rohren M."/>
            <person name="Newkirk H."/>
            <person name="Liu M."/>
            <person name="Ramsey J."/>
        </authorList>
    </citation>
    <scope>NUCLEOTIDE SEQUENCE [LARGE SCALE GENOMIC DNA]</scope>
</reference>
<sequence>MRFSYKRGWIPTNYWRALRVRSQSSGLWNNFRTLVRWFRVRMP</sequence>
<dbReference type="Proteomes" id="UP000319063">
    <property type="component" value="Segment"/>
</dbReference>
<accession>A0A4Y5TP08</accession>
<proteinExistence type="predicted"/>
<evidence type="ECO:0000313" key="1">
    <source>
        <dbReference type="EMBL" id="QDB71107.1"/>
    </source>
</evidence>
<name>A0A4Y5TP08_9CAUD</name>